<evidence type="ECO:0000256" key="2">
    <source>
        <dbReference type="ARBA" id="ARBA00022692"/>
    </source>
</evidence>
<protein>
    <submittedName>
        <fullName evidence="8">Mechanosensitive ion channel domain-containing protein</fullName>
    </submittedName>
</protein>
<dbReference type="InterPro" id="IPR010920">
    <property type="entry name" value="LSM_dom_sf"/>
</dbReference>
<dbReference type="Gene3D" id="1.10.287.1260">
    <property type="match status" value="1"/>
</dbReference>
<dbReference type="PANTHER" id="PTHR30566">
    <property type="entry name" value="YNAI-RELATED MECHANOSENSITIVE ION CHANNEL"/>
    <property type="match status" value="1"/>
</dbReference>
<keyword evidence="2 6" id="KW-0812">Transmembrane</keyword>
<feature type="transmembrane region" description="Helical" evidence="6">
    <location>
        <begin position="134"/>
        <end position="155"/>
    </location>
</feature>
<feature type="transmembrane region" description="Helical" evidence="6">
    <location>
        <begin position="161"/>
        <end position="180"/>
    </location>
</feature>
<evidence type="ECO:0000259" key="7">
    <source>
        <dbReference type="Pfam" id="PF00924"/>
    </source>
</evidence>
<feature type="transmembrane region" description="Helical" evidence="6">
    <location>
        <begin position="87"/>
        <end position="114"/>
    </location>
</feature>
<dbReference type="EMBL" id="JBEGCJ010000001">
    <property type="protein sequence ID" value="MEQ6916321.1"/>
    <property type="molecule type" value="Genomic_DNA"/>
</dbReference>
<reference evidence="8 9" key="1">
    <citation type="submission" date="2024-05" db="EMBL/GenBank/DDBJ databases">
        <title>Halomonas sp. SSM6 16S ribosomal RNA gene Genome sequencing and assembly.</title>
        <authorList>
            <person name="Yook S."/>
        </authorList>
    </citation>
    <scope>NUCLEOTIDE SEQUENCE [LARGE SCALE GENOMIC DNA]</scope>
    <source>
        <strain evidence="8 9">SSM6</strain>
    </source>
</reference>
<comment type="subcellular location">
    <subcellularLocation>
        <location evidence="1">Membrane</location>
    </subcellularLocation>
</comment>
<feature type="domain" description="Mechanosensitive ion channel MscS" evidence="7">
    <location>
        <begin position="183"/>
        <end position="249"/>
    </location>
</feature>
<feature type="region of interest" description="Disordered" evidence="5">
    <location>
        <begin position="357"/>
        <end position="385"/>
    </location>
</feature>
<sequence length="385" mass="42969">MLQTLEAGLRAWMLPGILALLAVIASYTLYRLTLVVIRHFSKRRTVPLLFLDAAAKALGLVTSLLALRATLNGAPDDLLLLAPVKQVVTLLLILSLTWAAVRLTSVIGDVIVLLNPVLEGEWKRARKVETQTRFLVRCLNILVIIVGIGAALMTFESVQKVGASLLASAGVGGIVLGFAARPVLSNLLSGIQIALTQPFRIEDALNVQGEWCWVEEVTATYVVLRVWDQRRLIVPLQWFIENPFQNWSRNTADLQGTVFIWVDYTMPIEPLRQEFSRLLNTMKQWDGKVATVQVTDSNDQALQVRFLMSAPDSSQNWDLRCAIREGLVTFIQQHYPSQLPRLRARLVDTSPEFDVNSNNLADLQREAPEISGPGSRSRSDNRKKP</sequence>
<evidence type="ECO:0000256" key="4">
    <source>
        <dbReference type="ARBA" id="ARBA00023136"/>
    </source>
</evidence>
<dbReference type="Proteomes" id="UP001442468">
    <property type="component" value="Unassembled WGS sequence"/>
</dbReference>
<gene>
    <name evidence="8" type="ORF">ABE960_02100</name>
</gene>
<keyword evidence="9" id="KW-1185">Reference proteome</keyword>
<dbReference type="RefSeq" id="WP_349760563.1">
    <property type="nucleotide sequence ID" value="NZ_JBEGCJ010000001.1"/>
</dbReference>
<evidence type="ECO:0000256" key="6">
    <source>
        <dbReference type="SAM" id="Phobius"/>
    </source>
</evidence>
<proteinExistence type="predicted"/>
<dbReference type="Gene3D" id="2.30.30.60">
    <property type="match status" value="1"/>
</dbReference>
<comment type="caution">
    <text evidence="8">The sequence shown here is derived from an EMBL/GenBank/DDBJ whole genome shotgun (WGS) entry which is preliminary data.</text>
</comment>
<dbReference type="PANTHER" id="PTHR30566:SF25">
    <property type="entry name" value="INNER MEMBRANE PROTEIN"/>
    <property type="match status" value="1"/>
</dbReference>
<evidence type="ECO:0000313" key="9">
    <source>
        <dbReference type="Proteomes" id="UP001442468"/>
    </source>
</evidence>
<accession>A0ABV1NB97</accession>
<evidence type="ECO:0000256" key="5">
    <source>
        <dbReference type="SAM" id="MobiDB-lite"/>
    </source>
</evidence>
<evidence type="ECO:0000256" key="1">
    <source>
        <dbReference type="ARBA" id="ARBA00004370"/>
    </source>
</evidence>
<evidence type="ECO:0000313" key="8">
    <source>
        <dbReference type="EMBL" id="MEQ6916321.1"/>
    </source>
</evidence>
<dbReference type="InterPro" id="IPR006685">
    <property type="entry name" value="MscS_channel_2nd"/>
</dbReference>
<organism evidence="8 9">
    <name type="scientific">Halomonas aquatica</name>
    <dbReference type="NCBI Taxonomy" id="3151123"/>
    <lineage>
        <taxon>Bacteria</taxon>
        <taxon>Pseudomonadati</taxon>
        <taxon>Pseudomonadota</taxon>
        <taxon>Gammaproteobacteria</taxon>
        <taxon>Oceanospirillales</taxon>
        <taxon>Halomonadaceae</taxon>
        <taxon>Halomonas</taxon>
    </lineage>
</organism>
<keyword evidence="4 6" id="KW-0472">Membrane</keyword>
<name>A0ABV1NB97_9GAMM</name>
<feature type="transmembrane region" description="Helical" evidence="6">
    <location>
        <begin position="46"/>
        <end position="67"/>
    </location>
</feature>
<evidence type="ECO:0000256" key="3">
    <source>
        <dbReference type="ARBA" id="ARBA00022989"/>
    </source>
</evidence>
<feature type="transmembrane region" description="Helical" evidence="6">
    <location>
        <begin position="12"/>
        <end position="34"/>
    </location>
</feature>
<dbReference type="InterPro" id="IPR023408">
    <property type="entry name" value="MscS_beta-dom_sf"/>
</dbReference>
<dbReference type="SUPFAM" id="SSF50182">
    <property type="entry name" value="Sm-like ribonucleoproteins"/>
    <property type="match status" value="1"/>
</dbReference>
<dbReference type="Pfam" id="PF00924">
    <property type="entry name" value="MS_channel_2nd"/>
    <property type="match status" value="1"/>
</dbReference>
<keyword evidence="3 6" id="KW-1133">Transmembrane helix</keyword>